<sequence length="113" mass="12818">MSGSIEALHIYDEHKYARNPDTRSSPHPHSCLHLEATHIVATPSSVPRTPCTQAKFYLPPEYLSADPCLQSHPFKSPLHFYLVHRNRTFTCARVLAQDNRCIGGIYWVAFIGK</sequence>
<name>A0A9P6VQW6_9HELO</name>
<dbReference type="Proteomes" id="UP000785200">
    <property type="component" value="Unassembled WGS sequence"/>
</dbReference>
<accession>A0A9P6VQW6</accession>
<dbReference type="AlphaFoldDB" id="A0A9P6VQW6"/>
<dbReference type="EMBL" id="VNKQ01000003">
    <property type="protein sequence ID" value="KAG0652164.1"/>
    <property type="molecule type" value="Genomic_DNA"/>
</dbReference>
<evidence type="ECO:0000313" key="1">
    <source>
        <dbReference type="EMBL" id="KAG0652164.1"/>
    </source>
</evidence>
<keyword evidence="2" id="KW-1185">Reference proteome</keyword>
<organism evidence="1 2">
    <name type="scientific">Hyphodiscus hymeniophilus</name>
    <dbReference type="NCBI Taxonomy" id="353542"/>
    <lineage>
        <taxon>Eukaryota</taxon>
        <taxon>Fungi</taxon>
        <taxon>Dikarya</taxon>
        <taxon>Ascomycota</taxon>
        <taxon>Pezizomycotina</taxon>
        <taxon>Leotiomycetes</taxon>
        <taxon>Helotiales</taxon>
        <taxon>Hyphodiscaceae</taxon>
        <taxon>Hyphodiscus</taxon>
    </lineage>
</organism>
<gene>
    <name evidence="1" type="ORF">D0Z07_1093</name>
</gene>
<comment type="caution">
    <text evidence="1">The sequence shown here is derived from an EMBL/GenBank/DDBJ whole genome shotgun (WGS) entry which is preliminary data.</text>
</comment>
<protein>
    <submittedName>
        <fullName evidence="1">Uncharacterized protein</fullName>
    </submittedName>
</protein>
<proteinExistence type="predicted"/>
<evidence type="ECO:0000313" key="2">
    <source>
        <dbReference type="Proteomes" id="UP000785200"/>
    </source>
</evidence>
<reference evidence="1" key="1">
    <citation type="submission" date="2019-07" db="EMBL/GenBank/DDBJ databases">
        <title>Hyphodiscus hymeniophilus genome sequencing and assembly.</title>
        <authorList>
            <person name="Kramer G."/>
            <person name="Nodwell J."/>
        </authorList>
    </citation>
    <scope>NUCLEOTIDE SEQUENCE</scope>
    <source>
        <strain evidence="1">ATCC 34498</strain>
    </source>
</reference>